<evidence type="ECO:0000256" key="1">
    <source>
        <dbReference type="SAM" id="Phobius"/>
    </source>
</evidence>
<accession>X1CYU0</accession>
<feature type="non-terminal residue" evidence="2">
    <location>
        <position position="152"/>
    </location>
</feature>
<proteinExistence type="predicted"/>
<keyword evidence="1" id="KW-1133">Transmembrane helix</keyword>
<sequence>MTKKSIYSIVLISLMVLITSSNLAIKTKAHAPNGMNFGVSSNPPTLNILIYHEVEDPNTHYVNLVRISVNGSEVLSTAYTNQSLTGGGTYDYPFNYSVGDRIEVYASCVEGGSRTACFVVGGGSCPQTSEPEIPGYFGLWLIIGFSIIVSIM</sequence>
<gene>
    <name evidence="2" type="ORF">S01H4_37559</name>
</gene>
<keyword evidence="1" id="KW-0472">Membrane</keyword>
<name>X1CYU0_9ZZZZ</name>
<comment type="caution">
    <text evidence="2">The sequence shown here is derived from an EMBL/GenBank/DDBJ whole genome shotgun (WGS) entry which is preliminary data.</text>
</comment>
<reference evidence="2" key="1">
    <citation type="journal article" date="2014" name="Front. Microbiol.">
        <title>High frequency of phylogenetically diverse reductive dehalogenase-homologous genes in deep subseafloor sedimentary metagenomes.</title>
        <authorList>
            <person name="Kawai M."/>
            <person name="Futagami T."/>
            <person name="Toyoda A."/>
            <person name="Takaki Y."/>
            <person name="Nishi S."/>
            <person name="Hori S."/>
            <person name="Arai W."/>
            <person name="Tsubouchi T."/>
            <person name="Morono Y."/>
            <person name="Uchiyama I."/>
            <person name="Ito T."/>
            <person name="Fujiyama A."/>
            <person name="Inagaki F."/>
            <person name="Takami H."/>
        </authorList>
    </citation>
    <scope>NUCLEOTIDE SEQUENCE</scope>
    <source>
        <strain evidence="2">Expedition CK06-06</strain>
    </source>
</reference>
<keyword evidence="1" id="KW-0812">Transmembrane</keyword>
<protein>
    <submittedName>
        <fullName evidence="2">Uncharacterized protein</fullName>
    </submittedName>
</protein>
<dbReference type="EMBL" id="BART01020192">
    <property type="protein sequence ID" value="GAH01205.1"/>
    <property type="molecule type" value="Genomic_DNA"/>
</dbReference>
<feature type="transmembrane region" description="Helical" evidence="1">
    <location>
        <begin position="133"/>
        <end position="151"/>
    </location>
</feature>
<evidence type="ECO:0000313" key="2">
    <source>
        <dbReference type="EMBL" id="GAH01205.1"/>
    </source>
</evidence>
<organism evidence="2">
    <name type="scientific">marine sediment metagenome</name>
    <dbReference type="NCBI Taxonomy" id="412755"/>
    <lineage>
        <taxon>unclassified sequences</taxon>
        <taxon>metagenomes</taxon>
        <taxon>ecological metagenomes</taxon>
    </lineage>
</organism>
<dbReference type="AlphaFoldDB" id="X1CYU0"/>